<keyword evidence="5" id="KW-0514">Muscle protein</keyword>
<gene>
    <name evidence="11" type="ORF">MGAL_10B060942</name>
</gene>
<comment type="caution">
    <text evidence="11">The sequence shown here is derived from an EMBL/GenBank/DDBJ whole genome shotgun (WGS) entry which is preliminary data.</text>
</comment>
<reference evidence="11" key="1">
    <citation type="submission" date="2018-11" db="EMBL/GenBank/DDBJ databases">
        <authorList>
            <person name="Alioto T."/>
            <person name="Alioto T."/>
        </authorList>
    </citation>
    <scope>NUCLEOTIDE SEQUENCE</scope>
</reference>
<dbReference type="Proteomes" id="UP000596742">
    <property type="component" value="Unassembled WGS sequence"/>
</dbReference>
<dbReference type="AlphaFoldDB" id="A0A8B6HJD5"/>
<comment type="function">
    <text evidence="6">In molluscan muscle, calcium regulation is associated with myosin rather than with actin. Muscle myosin contains two types of light chains: the catalytic light chain, essential for ATPase activity, and the regulatory light chain, a calcium-binding protein responsible for Ca(2+) dependent binding and Ca(2+) dependent Mg-ATPase activity.</text>
</comment>
<evidence type="ECO:0000256" key="2">
    <source>
        <dbReference type="ARBA" id="ARBA00022837"/>
    </source>
</evidence>
<evidence type="ECO:0000313" key="12">
    <source>
        <dbReference type="Proteomes" id="UP000596742"/>
    </source>
</evidence>
<keyword evidence="9" id="KW-0812">Transmembrane</keyword>
<feature type="domain" description="EF-hand" evidence="10">
    <location>
        <begin position="7"/>
        <end position="42"/>
    </location>
</feature>
<dbReference type="SUPFAM" id="SSF47473">
    <property type="entry name" value="EF-hand"/>
    <property type="match status" value="1"/>
</dbReference>
<evidence type="ECO:0000256" key="8">
    <source>
        <dbReference type="SAM" id="MobiDB-lite"/>
    </source>
</evidence>
<evidence type="ECO:0000256" key="3">
    <source>
        <dbReference type="ARBA" id="ARBA00023123"/>
    </source>
</evidence>
<keyword evidence="9" id="KW-1133">Transmembrane helix</keyword>
<dbReference type="GO" id="GO:0005509">
    <property type="term" value="F:calcium ion binding"/>
    <property type="evidence" value="ECO:0007669"/>
    <property type="project" value="InterPro"/>
</dbReference>
<name>A0A8B6HJD5_MYTGA</name>
<feature type="region of interest" description="Disordered" evidence="8">
    <location>
        <begin position="155"/>
        <end position="180"/>
    </location>
</feature>
<organism evidence="11 12">
    <name type="scientific">Mytilus galloprovincialis</name>
    <name type="common">Mediterranean mussel</name>
    <dbReference type="NCBI Taxonomy" id="29158"/>
    <lineage>
        <taxon>Eukaryota</taxon>
        <taxon>Metazoa</taxon>
        <taxon>Spiralia</taxon>
        <taxon>Lophotrochozoa</taxon>
        <taxon>Mollusca</taxon>
        <taxon>Bivalvia</taxon>
        <taxon>Autobranchia</taxon>
        <taxon>Pteriomorphia</taxon>
        <taxon>Mytilida</taxon>
        <taxon>Mytiloidea</taxon>
        <taxon>Mytilidae</taxon>
        <taxon>Mytilinae</taxon>
        <taxon>Mytilus</taxon>
    </lineage>
</organism>
<sequence length="254" mass="28481">MSKFSQQQLEELKEAFIIFDKDNDKKVNMKELATIMRSIGFSPTQADLQNIAQEYGASHGNKLFDFNETQSIISKRAPPPEKEDTIRDCFRIFDKDGNGYVSASELRHVLTNLGERLTDEEVDEMIREADITGDGQVNYDGGKHVIDSDESSTLYDSDAFSTTPNLNESSTLPDSDESSTFPDLDESLTHVFVISLSVAGILTLVLIGAATIKFCIAKRQKRKRSYKGRKSVTLSTMLNNIQTFKKMQMDCSAY</sequence>
<dbReference type="InterPro" id="IPR011992">
    <property type="entry name" value="EF-hand-dom_pair"/>
</dbReference>
<dbReference type="PANTHER" id="PTHR23048">
    <property type="entry name" value="MYOSIN LIGHT CHAIN 1, 3"/>
    <property type="match status" value="1"/>
</dbReference>
<dbReference type="PANTHER" id="PTHR23048:SF0">
    <property type="entry name" value="CALMODULIN LIKE 3"/>
    <property type="match status" value="1"/>
</dbReference>
<evidence type="ECO:0000256" key="9">
    <source>
        <dbReference type="SAM" id="Phobius"/>
    </source>
</evidence>
<dbReference type="EMBL" id="UYJE01010207">
    <property type="protein sequence ID" value="VDI80858.1"/>
    <property type="molecule type" value="Genomic_DNA"/>
</dbReference>
<dbReference type="Pfam" id="PF13405">
    <property type="entry name" value="EF-hand_6"/>
    <property type="match status" value="1"/>
</dbReference>
<protein>
    <recommendedName>
        <fullName evidence="7">Sulfhydryl light chain</fullName>
    </recommendedName>
</protein>
<keyword evidence="3" id="KW-0518">Myosin</keyword>
<dbReference type="InterPro" id="IPR050230">
    <property type="entry name" value="CALM/Myosin/TropC-like"/>
</dbReference>
<dbReference type="FunFam" id="1.10.238.10:FF:000003">
    <property type="entry name" value="Calmodulin A"/>
    <property type="match status" value="1"/>
</dbReference>
<keyword evidence="1" id="KW-0677">Repeat</keyword>
<keyword evidence="9" id="KW-0472">Membrane</keyword>
<dbReference type="InterPro" id="IPR018247">
    <property type="entry name" value="EF_Hand_1_Ca_BS"/>
</dbReference>
<evidence type="ECO:0000256" key="5">
    <source>
        <dbReference type="ARBA" id="ARBA00023179"/>
    </source>
</evidence>
<dbReference type="InterPro" id="IPR002048">
    <property type="entry name" value="EF_hand_dom"/>
</dbReference>
<dbReference type="Pfam" id="PF13499">
    <property type="entry name" value="EF-hand_7"/>
    <property type="match status" value="1"/>
</dbReference>
<dbReference type="Gene3D" id="1.10.238.10">
    <property type="entry name" value="EF-hand"/>
    <property type="match status" value="2"/>
</dbReference>
<dbReference type="PROSITE" id="PS00018">
    <property type="entry name" value="EF_HAND_1"/>
    <property type="match status" value="2"/>
</dbReference>
<evidence type="ECO:0000313" key="11">
    <source>
        <dbReference type="EMBL" id="VDI80858.1"/>
    </source>
</evidence>
<evidence type="ECO:0000256" key="4">
    <source>
        <dbReference type="ARBA" id="ARBA00023175"/>
    </source>
</evidence>
<evidence type="ECO:0000259" key="10">
    <source>
        <dbReference type="PROSITE" id="PS50222"/>
    </source>
</evidence>
<dbReference type="OrthoDB" id="26525at2759"/>
<keyword evidence="12" id="KW-1185">Reference proteome</keyword>
<evidence type="ECO:0000256" key="1">
    <source>
        <dbReference type="ARBA" id="ARBA00022737"/>
    </source>
</evidence>
<keyword evidence="2" id="KW-0106">Calcium</keyword>
<accession>A0A8B6HJD5</accession>
<evidence type="ECO:0000256" key="6">
    <source>
        <dbReference type="ARBA" id="ARBA00049593"/>
    </source>
</evidence>
<dbReference type="CDD" id="cd00051">
    <property type="entry name" value="EFh"/>
    <property type="match status" value="1"/>
</dbReference>
<proteinExistence type="predicted"/>
<dbReference type="SMART" id="SM00054">
    <property type="entry name" value="EFh"/>
    <property type="match status" value="3"/>
</dbReference>
<feature type="transmembrane region" description="Helical" evidence="9">
    <location>
        <begin position="191"/>
        <end position="216"/>
    </location>
</feature>
<evidence type="ECO:0000256" key="7">
    <source>
        <dbReference type="ARBA" id="ARBA00078496"/>
    </source>
</evidence>
<dbReference type="GO" id="GO:0016460">
    <property type="term" value="C:myosin II complex"/>
    <property type="evidence" value="ECO:0007669"/>
    <property type="project" value="TreeGrafter"/>
</dbReference>
<feature type="domain" description="EF-hand" evidence="10">
    <location>
        <begin position="81"/>
        <end position="116"/>
    </location>
</feature>
<dbReference type="PROSITE" id="PS50222">
    <property type="entry name" value="EF_HAND_2"/>
    <property type="match status" value="2"/>
</dbReference>
<keyword evidence="4" id="KW-0505">Motor protein</keyword>